<dbReference type="PANTHER" id="PTHR38454:SF1">
    <property type="entry name" value="INTEGRAL MEMBRANE PROTEIN"/>
    <property type="match status" value="1"/>
</dbReference>
<dbReference type="EMBL" id="DVHN01000064">
    <property type="protein sequence ID" value="HIR88458.1"/>
    <property type="molecule type" value="Genomic_DNA"/>
</dbReference>
<feature type="transmembrane region" description="Helical" evidence="2">
    <location>
        <begin position="437"/>
        <end position="454"/>
    </location>
</feature>
<evidence type="ECO:0000256" key="1">
    <source>
        <dbReference type="SAM" id="MobiDB-lite"/>
    </source>
</evidence>
<dbReference type="Proteomes" id="UP000824201">
    <property type="component" value="Unassembled WGS sequence"/>
</dbReference>
<name>A0A9D1EEK0_9FIRM</name>
<feature type="transmembrane region" description="Helical" evidence="2">
    <location>
        <begin position="233"/>
        <end position="253"/>
    </location>
</feature>
<keyword evidence="2" id="KW-0812">Transmembrane</keyword>
<dbReference type="Pfam" id="PF09586">
    <property type="entry name" value="YfhO"/>
    <property type="match status" value="2"/>
</dbReference>
<organism evidence="3 4">
    <name type="scientific">Candidatus Fimimorpha faecalis</name>
    <dbReference type="NCBI Taxonomy" id="2840824"/>
    <lineage>
        <taxon>Bacteria</taxon>
        <taxon>Bacillati</taxon>
        <taxon>Bacillota</taxon>
        <taxon>Clostridia</taxon>
        <taxon>Eubacteriales</taxon>
        <taxon>Candidatus Fimimorpha</taxon>
    </lineage>
</organism>
<protein>
    <submittedName>
        <fullName evidence="3">YfhO family protein</fullName>
    </submittedName>
</protein>
<feature type="region of interest" description="Disordered" evidence="1">
    <location>
        <begin position="870"/>
        <end position="891"/>
    </location>
</feature>
<feature type="transmembrane region" description="Helical" evidence="2">
    <location>
        <begin position="135"/>
        <end position="152"/>
    </location>
</feature>
<comment type="caution">
    <text evidence="3">The sequence shown here is derived from an EMBL/GenBank/DDBJ whole genome shotgun (WGS) entry which is preliminary data.</text>
</comment>
<feature type="transmembrane region" description="Helical" evidence="2">
    <location>
        <begin position="410"/>
        <end position="430"/>
    </location>
</feature>
<feature type="transmembrane region" description="Helical" evidence="2">
    <location>
        <begin position="185"/>
        <end position="213"/>
    </location>
</feature>
<accession>A0A9D1EEK0</accession>
<keyword evidence="2" id="KW-1133">Transmembrane helix</keyword>
<keyword evidence="2" id="KW-0472">Membrane</keyword>
<evidence type="ECO:0000313" key="4">
    <source>
        <dbReference type="Proteomes" id="UP000824201"/>
    </source>
</evidence>
<evidence type="ECO:0000313" key="3">
    <source>
        <dbReference type="EMBL" id="HIR88458.1"/>
    </source>
</evidence>
<dbReference type="PANTHER" id="PTHR38454">
    <property type="entry name" value="INTEGRAL MEMBRANE PROTEIN-RELATED"/>
    <property type="match status" value="1"/>
</dbReference>
<feature type="transmembrane region" description="Helical" evidence="2">
    <location>
        <begin position="325"/>
        <end position="345"/>
    </location>
</feature>
<gene>
    <name evidence="3" type="ORF">IAC96_05855</name>
</gene>
<proteinExistence type="predicted"/>
<feature type="transmembrane region" description="Helical" evidence="2">
    <location>
        <begin position="386"/>
        <end position="404"/>
    </location>
</feature>
<feature type="transmembrane region" description="Helical" evidence="2">
    <location>
        <begin position="807"/>
        <end position="826"/>
    </location>
</feature>
<feature type="transmembrane region" description="Helical" evidence="2">
    <location>
        <begin position="68"/>
        <end position="87"/>
    </location>
</feature>
<feature type="transmembrane region" description="Helical" evidence="2">
    <location>
        <begin position="296"/>
        <end position="313"/>
    </location>
</feature>
<dbReference type="InterPro" id="IPR018580">
    <property type="entry name" value="Uncharacterised_YfhO"/>
</dbReference>
<reference evidence="3" key="2">
    <citation type="journal article" date="2021" name="PeerJ">
        <title>Extensive microbial diversity within the chicken gut microbiome revealed by metagenomics and culture.</title>
        <authorList>
            <person name="Gilroy R."/>
            <person name="Ravi A."/>
            <person name="Getino M."/>
            <person name="Pursley I."/>
            <person name="Horton D.L."/>
            <person name="Alikhan N.F."/>
            <person name="Baker D."/>
            <person name="Gharbi K."/>
            <person name="Hall N."/>
            <person name="Watson M."/>
            <person name="Adriaenssens E.M."/>
            <person name="Foster-Nyarko E."/>
            <person name="Jarju S."/>
            <person name="Secka A."/>
            <person name="Antonio M."/>
            <person name="Oren A."/>
            <person name="Chaudhuri R.R."/>
            <person name="La Ragione R."/>
            <person name="Hildebrand F."/>
            <person name="Pallen M.J."/>
        </authorList>
    </citation>
    <scope>NUCLEOTIDE SEQUENCE</scope>
    <source>
        <strain evidence="3">ChiW13-3771</strain>
    </source>
</reference>
<evidence type="ECO:0000256" key="2">
    <source>
        <dbReference type="SAM" id="Phobius"/>
    </source>
</evidence>
<feature type="transmembrane region" description="Helical" evidence="2">
    <location>
        <begin position="357"/>
        <end position="374"/>
    </location>
</feature>
<feature type="transmembrane region" description="Helical" evidence="2">
    <location>
        <begin position="12"/>
        <end position="30"/>
    </location>
</feature>
<sequence>MIRKKDFWKDSTPYLCAFFIPIIVMIAVFIQRGIFPFGEMSFLRTDLYHQYAPFFQEMKKKLTEGGSFFYSWDIGMGTNFMALFAYYLASPLNWLLYLCPRDYIIEFITYFIVIKIGLSSLSMTYYLIQHNGKRDFGAAFFGIFYGLSGYMAAYSWNIMWLDCILLFPLVILGLERLIHQDKCFLYCITLGLCILSNYYISIMICIFLVIYFLVQLLLASCHGVQYLKKIGEFALYSLLAGGLAAIVLLPEIYALQTTASSSISFPQTIVSYFSIFDMIARHLVDVDVHIGLDHWPNIYCGVAILFLIPLYILNRRVNFYEKFLYCFLLLFFYLSFSNNVLNFIWHGLHFPNSLPARQSFIYIFLILSMAWQGYDGIRSRSIKQIIGCMWFAIVFTILAEKLITEEFFSWHVYYVSILFLALYGGIAYLYRKEQLTNRLAAALILSLVTVESFLNTTTTSVTTTSRTAYVQDDAATRSMLASIEEEEPEFYRVEKTKIRTKNDGAWLDYPSISIFSSTANANLTDFFKVFGLESSTNAYGSIGSTFLSNMIFGVKYNISSQELEETDARELYAEQDGVYIYKNNYTLPLGFLVQEDFNEVWSTDGATPFENLNSFAEVSAGVLDLYTLINTDFIDASTYSVTVNKDGYTYLYVNRFGPNEVEVTDSAGNTTSYDNLNRGYILDMGYRKSGDVLTIKNTDEEGADKTLTVSAYQMNEDKLKRIYDALSRTPMTVDNYNDTHIDAHVTTEHDGILLTTIPYDTGWTVTVDGEVVTPEKFGDAFIALPLTTGSHTLTFSYLPDGITEGTILTFSSLAILIALYLITLFWNRHKKHHAQKEFDSTNSEELFLPDDAEEDAVDRHHVEEVLREKRTGELPSSEELMSGHPLTESEFSTSIQEQLGKLFAENTKTTQLLNSNISDDTITVSSNLNTPASESLDHTTVIPDSKKHTTL</sequence>
<reference evidence="3" key="1">
    <citation type="submission" date="2020-10" db="EMBL/GenBank/DDBJ databases">
        <authorList>
            <person name="Gilroy R."/>
        </authorList>
    </citation>
    <scope>NUCLEOTIDE SEQUENCE</scope>
    <source>
        <strain evidence="3">ChiW13-3771</strain>
    </source>
</reference>
<feature type="region of interest" description="Disordered" evidence="1">
    <location>
        <begin position="928"/>
        <end position="951"/>
    </location>
</feature>
<feature type="transmembrane region" description="Helical" evidence="2">
    <location>
        <begin position="107"/>
        <end position="128"/>
    </location>
</feature>
<dbReference type="AlphaFoldDB" id="A0A9D1EEK0"/>
<feature type="transmembrane region" description="Helical" evidence="2">
    <location>
        <begin position="158"/>
        <end position="178"/>
    </location>
</feature>